<dbReference type="AlphaFoldDB" id="A0A1G8CFC3"/>
<evidence type="ECO:0000313" key="4">
    <source>
        <dbReference type="Proteomes" id="UP000199202"/>
    </source>
</evidence>
<keyword evidence="2" id="KW-0812">Transmembrane</keyword>
<keyword evidence="4" id="KW-1185">Reference proteome</keyword>
<keyword evidence="2" id="KW-0472">Membrane</keyword>
<dbReference type="STRING" id="633440.SAMN05421869_102276"/>
<sequence length="139" mass="14482">MVTDKPPSPPPFPPPSPPPSPPSALDMMMTQDDLTAAQAEATRWRYGFLVVVTGIVATLIAFGAAVFATGELAALFAGVAGVIGTIIGAYFGVQAGQSGKARVEAELARAQEMVVRLAAYVGTENAPRVIDEVLGRRRS</sequence>
<proteinExistence type="predicted"/>
<protein>
    <submittedName>
        <fullName evidence="3">Uncharacterized protein</fullName>
    </submittedName>
</protein>
<organism evidence="3 4">
    <name type="scientific">Nonomuraea jiangxiensis</name>
    <dbReference type="NCBI Taxonomy" id="633440"/>
    <lineage>
        <taxon>Bacteria</taxon>
        <taxon>Bacillati</taxon>
        <taxon>Actinomycetota</taxon>
        <taxon>Actinomycetes</taxon>
        <taxon>Streptosporangiales</taxon>
        <taxon>Streptosporangiaceae</taxon>
        <taxon>Nonomuraea</taxon>
    </lineage>
</organism>
<feature type="region of interest" description="Disordered" evidence="1">
    <location>
        <begin position="1"/>
        <end position="27"/>
    </location>
</feature>
<reference evidence="3 4" key="1">
    <citation type="submission" date="2016-10" db="EMBL/GenBank/DDBJ databases">
        <authorList>
            <person name="de Groot N.N."/>
        </authorList>
    </citation>
    <scope>NUCLEOTIDE SEQUENCE [LARGE SCALE GENOMIC DNA]</scope>
    <source>
        <strain evidence="3 4">CGMCC 4.6533</strain>
    </source>
</reference>
<keyword evidence="2" id="KW-1133">Transmembrane helix</keyword>
<dbReference type="EMBL" id="FNDJ01000002">
    <property type="protein sequence ID" value="SDH43893.1"/>
    <property type="molecule type" value="Genomic_DNA"/>
</dbReference>
<dbReference type="Proteomes" id="UP000199202">
    <property type="component" value="Unassembled WGS sequence"/>
</dbReference>
<evidence type="ECO:0000256" key="2">
    <source>
        <dbReference type="SAM" id="Phobius"/>
    </source>
</evidence>
<evidence type="ECO:0000256" key="1">
    <source>
        <dbReference type="SAM" id="MobiDB-lite"/>
    </source>
</evidence>
<gene>
    <name evidence="3" type="ORF">SAMN05421869_102276</name>
</gene>
<accession>A0A1G8CFC3</accession>
<feature type="transmembrane region" description="Helical" evidence="2">
    <location>
        <begin position="73"/>
        <end position="93"/>
    </location>
</feature>
<evidence type="ECO:0000313" key="3">
    <source>
        <dbReference type="EMBL" id="SDH43893.1"/>
    </source>
</evidence>
<feature type="transmembrane region" description="Helical" evidence="2">
    <location>
        <begin position="46"/>
        <end position="67"/>
    </location>
</feature>
<name>A0A1G8CFC3_9ACTN</name>
<feature type="compositionally biased region" description="Pro residues" evidence="1">
    <location>
        <begin position="1"/>
        <end position="22"/>
    </location>
</feature>